<evidence type="ECO:0000259" key="3">
    <source>
        <dbReference type="PROSITE" id="PS50158"/>
    </source>
</evidence>
<evidence type="ECO:0000313" key="4">
    <source>
        <dbReference type="EMBL" id="EEC83644.1"/>
    </source>
</evidence>
<evidence type="ECO:0000256" key="2">
    <source>
        <dbReference type="SAM" id="MobiDB-lite"/>
    </source>
</evidence>
<dbReference type="EMBL" id="CM000133">
    <property type="protein sequence ID" value="EEC83644.1"/>
    <property type="molecule type" value="Genomic_DNA"/>
</dbReference>
<feature type="compositionally biased region" description="Gly residues" evidence="2">
    <location>
        <begin position="108"/>
        <end position="133"/>
    </location>
</feature>
<dbReference type="GO" id="GO:0003676">
    <property type="term" value="F:nucleic acid binding"/>
    <property type="evidence" value="ECO:0007669"/>
    <property type="project" value="InterPro"/>
</dbReference>
<dbReference type="InterPro" id="IPR036875">
    <property type="entry name" value="Znf_CCHC_sf"/>
</dbReference>
<accession>B8BB39</accession>
<sequence length="148" mass="15959">MQRQRVIHFLKGLNKEFEDRRAAMFHQATLPTMEEAISAMVQEEMRLKLMRGTNPTRSAYTVADNRECYNCGQVGHVSYNCPTPRNIGGRGLIRGRYGGFGGTRGGFGGDRGGFGGNRSGRGGRGGGRGGGGRGRGEVLLRPCSHRGG</sequence>
<dbReference type="SMART" id="SM00343">
    <property type="entry name" value="ZnF_C2HC"/>
    <property type="match status" value="1"/>
</dbReference>
<feature type="region of interest" description="Disordered" evidence="2">
    <location>
        <begin position="108"/>
        <end position="148"/>
    </location>
</feature>
<organism evidence="4 5">
    <name type="scientific">Oryza sativa subsp. indica</name>
    <name type="common">Rice</name>
    <dbReference type="NCBI Taxonomy" id="39946"/>
    <lineage>
        <taxon>Eukaryota</taxon>
        <taxon>Viridiplantae</taxon>
        <taxon>Streptophyta</taxon>
        <taxon>Embryophyta</taxon>
        <taxon>Tracheophyta</taxon>
        <taxon>Spermatophyta</taxon>
        <taxon>Magnoliopsida</taxon>
        <taxon>Liliopsida</taxon>
        <taxon>Poales</taxon>
        <taxon>Poaceae</taxon>
        <taxon>BOP clade</taxon>
        <taxon>Oryzoideae</taxon>
        <taxon>Oryzeae</taxon>
        <taxon>Oryzinae</taxon>
        <taxon>Oryza</taxon>
        <taxon>Oryza sativa</taxon>
    </lineage>
</organism>
<name>B8BB39_ORYSI</name>
<dbReference type="InterPro" id="IPR001878">
    <property type="entry name" value="Znf_CCHC"/>
</dbReference>
<dbReference type="Gene3D" id="4.10.60.10">
    <property type="entry name" value="Zinc finger, CCHC-type"/>
    <property type="match status" value="1"/>
</dbReference>
<feature type="domain" description="CCHC-type" evidence="3">
    <location>
        <begin position="68"/>
        <end position="82"/>
    </location>
</feature>
<dbReference type="STRING" id="39946.B8BB39"/>
<dbReference type="AlphaFoldDB" id="B8BB39"/>
<evidence type="ECO:0000256" key="1">
    <source>
        <dbReference type="PROSITE-ProRule" id="PRU00047"/>
    </source>
</evidence>
<keyword evidence="1" id="KW-0863">Zinc-finger</keyword>
<dbReference type="GO" id="GO:0008270">
    <property type="term" value="F:zinc ion binding"/>
    <property type="evidence" value="ECO:0007669"/>
    <property type="project" value="UniProtKB-KW"/>
</dbReference>
<dbReference type="Proteomes" id="UP000007015">
    <property type="component" value="Chromosome 8"/>
</dbReference>
<dbReference type="SUPFAM" id="SSF57756">
    <property type="entry name" value="Retrovirus zinc finger-like domains"/>
    <property type="match status" value="1"/>
</dbReference>
<dbReference type="Gramene" id="BGIOSGA028748-TA">
    <property type="protein sequence ID" value="BGIOSGA028748-PA"/>
    <property type="gene ID" value="BGIOSGA028748"/>
</dbReference>
<keyword evidence="5" id="KW-1185">Reference proteome</keyword>
<proteinExistence type="predicted"/>
<protein>
    <recommendedName>
        <fullName evidence="3">CCHC-type domain-containing protein</fullName>
    </recommendedName>
</protein>
<dbReference type="PROSITE" id="PS50158">
    <property type="entry name" value="ZF_CCHC"/>
    <property type="match status" value="1"/>
</dbReference>
<dbReference type="Pfam" id="PF00098">
    <property type="entry name" value="zf-CCHC"/>
    <property type="match status" value="1"/>
</dbReference>
<keyword evidence="1" id="KW-0479">Metal-binding</keyword>
<evidence type="ECO:0000313" key="5">
    <source>
        <dbReference type="Proteomes" id="UP000007015"/>
    </source>
</evidence>
<keyword evidence="1" id="KW-0862">Zinc</keyword>
<dbReference type="HOGENOM" id="CLU_1761822_0_0_1"/>
<gene>
    <name evidence="4" type="ORF">OsI_29386</name>
</gene>
<reference evidence="4 5" key="1">
    <citation type="journal article" date="2005" name="PLoS Biol.">
        <title>The genomes of Oryza sativa: a history of duplications.</title>
        <authorList>
            <person name="Yu J."/>
            <person name="Wang J."/>
            <person name="Lin W."/>
            <person name="Li S."/>
            <person name="Li H."/>
            <person name="Zhou J."/>
            <person name="Ni P."/>
            <person name="Dong W."/>
            <person name="Hu S."/>
            <person name="Zeng C."/>
            <person name="Zhang J."/>
            <person name="Zhang Y."/>
            <person name="Li R."/>
            <person name="Xu Z."/>
            <person name="Li S."/>
            <person name="Li X."/>
            <person name="Zheng H."/>
            <person name="Cong L."/>
            <person name="Lin L."/>
            <person name="Yin J."/>
            <person name="Geng J."/>
            <person name="Li G."/>
            <person name="Shi J."/>
            <person name="Liu J."/>
            <person name="Lv H."/>
            <person name="Li J."/>
            <person name="Wang J."/>
            <person name="Deng Y."/>
            <person name="Ran L."/>
            <person name="Shi X."/>
            <person name="Wang X."/>
            <person name="Wu Q."/>
            <person name="Li C."/>
            <person name="Ren X."/>
            <person name="Wang J."/>
            <person name="Wang X."/>
            <person name="Li D."/>
            <person name="Liu D."/>
            <person name="Zhang X."/>
            <person name="Ji Z."/>
            <person name="Zhao W."/>
            <person name="Sun Y."/>
            <person name="Zhang Z."/>
            <person name="Bao J."/>
            <person name="Han Y."/>
            <person name="Dong L."/>
            <person name="Ji J."/>
            <person name="Chen P."/>
            <person name="Wu S."/>
            <person name="Liu J."/>
            <person name="Xiao Y."/>
            <person name="Bu D."/>
            <person name="Tan J."/>
            <person name="Yang L."/>
            <person name="Ye C."/>
            <person name="Zhang J."/>
            <person name="Xu J."/>
            <person name="Zhou Y."/>
            <person name="Yu Y."/>
            <person name="Zhang B."/>
            <person name="Zhuang S."/>
            <person name="Wei H."/>
            <person name="Liu B."/>
            <person name="Lei M."/>
            <person name="Yu H."/>
            <person name="Li Y."/>
            <person name="Xu H."/>
            <person name="Wei S."/>
            <person name="He X."/>
            <person name="Fang L."/>
            <person name="Zhang Z."/>
            <person name="Zhang Y."/>
            <person name="Huang X."/>
            <person name="Su Z."/>
            <person name="Tong W."/>
            <person name="Li J."/>
            <person name="Tong Z."/>
            <person name="Li S."/>
            <person name="Ye J."/>
            <person name="Wang L."/>
            <person name="Fang L."/>
            <person name="Lei T."/>
            <person name="Chen C."/>
            <person name="Chen H."/>
            <person name="Xu Z."/>
            <person name="Li H."/>
            <person name="Huang H."/>
            <person name="Zhang F."/>
            <person name="Xu H."/>
            <person name="Li N."/>
            <person name="Zhao C."/>
            <person name="Li S."/>
            <person name="Dong L."/>
            <person name="Huang Y."/>
            <person name="Li L."/>
            <person name="Xi Y."/>
            <person name="Qi Q."/>
            <person name="Li W."/>
            <person name="Zhang B."/>
            <person name="Hu W."/>
            <person name="Zhang Y."/>
            <person name="Tian X."/>
            <person name="Jiao Y."/>
            <person name="Liang X."/>
            <person name="Jin J."/>
            <person name="Gao L."/>
            <person name="Zheng W."/>
            <person name="Hao B."/>
            <person name="Liu S."/>
            <person name="Wang W."/>
            <person name="Yuan L."/>
            <person name="Cao M."/>
            <person name="McDermott J."/>
            <person name="Samudrala R."/>
            <person name="Wang J."/>
            <person name="Wong G.K."/>
            <person name="Yang H."/>
        </authorList>
    </citation>
    <scope>NUCLEOTIDE SEQUENCE [LARGE SCALE GENOMIC DNA]</scope>
    <source>
        <strain evidence="5">cv. 93-11</strain>
    </source>
</reference>